<dbReference type="GO" id="GO:0004659">
    <property type="term" value="F:prenyltransferase activity"/>
    <property type="evidence" value="ECO:0007669"/>
    <property type="project" value="InterPro"/>
</dbReference>
<proteinExistence type="inferred from homology"/>
<evidence type="ECO:0000256" key="4">
    <source>
        <dbReference type="ARBA" id="ARBA00022723"/>
    </source>
</evidence>
<keyword evidence="4" id="KW-0479">Metal-binding</keyword>
<gene>
    <name evidence="7" type="ORF">SAMN06265182_1704</name>
</gene>
<dbReference type="SFLD" id="SFLDS00005">
    <property type="entry name" value="Isoprenoid_Synthase_Type_I"/>
    <property type="match status" value="1"/>
</dbReference>
<dbReference type="InterPro" id="IPR008949">
    <property type="entry name" value="Isoprenoid_synthase_dom_sf"/>
</dbReference>
<keyword evidence="5" id="KW-0460">Magnesium</keyword>
<dbReference type="InterPro" id="IPR033749">
    <property type="entry name" value="Polyprenyl_synt_CS"/>
</dbReference>
<dbReference type="Pfam" id="PF00348">
    <property type="entry name" value="polyprenyl_synt"/>
    <property type="match status" value="1"/>
</dbReference>
<dbReference type="PROSITE" id="PS00723">
    <property type="entry name" value="POLYPRENYL_SYNTHASE_1"/>
    <property type="match status" value="1"/>
</dbReference>
<evidence type="ECO:0000256" key="2">
    <source>
        <dbReference type="ARBA" id="ARBA00006706"/>
    </source>
</evidence>
<dbReference type="InterPro" id="IPR000092">
    <property type="entry name" value="Polyprenyl_synt"/>
</dbReference>
<sequence>MMVEKAVLNKIEEELSRYMDSYVEFILKVGDYILSSGGKRLRPVLVLTFARLLRGKNEEKDYPLAVAMEYLHTASLLHDDVVDGADTRRGKPSANRVFGNDTVVLTGDYMYANALYLFSIYGDIDMIRNVSDSVKKMSEGQLLELKKIGDIDITYDEYFKILEGKTAVLFGSCCYVGASLGGGTKEQKESAYRYGLNIGLAFQLIDDYLDYAGTEEKLGKPVCNDLREGKITYPLLSVMDKLTPEEKKFVKKVIRDINPKKEDLNEVKEIVFSKGGMTNTIEKAKQLIDNAIDELENFPHNEYLEKLRELAKFIVEREF</sequence>
<dbReference type="PROSITE" id="PS00444">
    <property type="entry name" value="POLYPRENYL_SYNTHASE_2"/>
    <property type="match status" value="1"/>
</dbReference>
<comment type="similarity">
    <text evidence="2 6">Belongs to the FPP/GGPP synthase family.</text>
</comment>
<reference evidence="8" key="1">
    <citation type="submission" date="2017-09" db="EMBL/GenBank/DDBJ databases">
        <authorList>
            <person name="Varghese N."/>
            <person name="Submissions S."/>
        </authorList>
    </citation>
    <scope>NUCLEOTIDE SEQUENCE [LARGE SCALE GENOMIC DNA]</scope>
    <source>
        <strain evidence="8">DSM 15103</strain>
    </source>
</reference>
<organism evidence="7 8">
    <name type="scientific">Persephonella hydrogeniphila</name>
    <dbReference type="NCBI Taxonomy" id="198703"/>
    <lineage>
        <taxon>Bacteria</taxon>
        <taxon>Pseudomonadati</taxon>
        <taxon>Aquificota</taxon>
        <taxon>Aquificia</taxon>
        <taxon>Aquificales</taxon>
        <taxon>Hydrogenothermaceae</taxon>
        <taxon>Persephonella</taxon>
    </lineage>
</organism>
<evidence type="ECO:0000313" key="8">
    <source>
        <dbReference type="Proteomes" id="UP000219036"/>
    </source>
</evidence>
<dbReference type="AlphaFoldDB" id="A0A285NKL8"/>
<accession>A0A285NKL8</accession>
<dbReference type="GO" id="GO:0046872">
    <property type="term" value="F:metal ion binding"/>
    <property type="evidence" value="ECO:0007669"/>
    <property type="project" value="UniProtKB-KW"/>
</dbReference>
<evidence type="ECO:0000313" key="7">
    <source>
        <dbReference type="EMBL" id="SNZ09995.1"/>
    </source>
</evidence>
<dbReference type="Proteomes" id="UP000219036">
    <property type="component" value="Unassembled WGS sequence"/>
</dbReference>
<dbReference type="RefSeq" id="WP_245844895.1">
    <property type="nucleotide sequence ID" value="NZ_OBEI01000008.1"/>
</dbReference>
<dbReference type="GO" id="GO:0008299">
    <property type="term" value="P:isoprenoid biosynthetic process"/>
    <property type="evidence" value="ECO:0007669"/>
    <property type="project" value="InterPro"/>
</dbReference>
<dbReference type="PANTHER" id="PTHR12001:SF69">
    <property type="entry name" value="ALL TRANS-POLYPRENYL-DIPHOSPHATE SYNTHASE PDSS1"/>
    <property type="match status" value="1"/>
</dbReference>
<keyword evidence="3 6" id="KW-0808">Transferase</keyword>
<dbReference type="EMBL" id="OBEI01000008">
    <property type="protein sequence ID" value="SNZ09995.1"/>
    <property type="molecule type" value="Genomic_DNA"/>
</dbReference>
<dbReference type="SFLD" id="SFLDG01017">
    <property type="entry name" value="Polyprenyl_Transferase_Like"/>
    <property type="match status" value="1"/>
</dbReference>
<keyword evidence="8" id="KW-1185">Reference proteome</keyword>
<evidence type="ECO:0000256" key="5">
    <source>
        <dbReference type="ARBA" id="ARBA00022842"/>
    </source>
</evidence>
<dbReference type="CDD" id="cd00685">
    <property type="entry name" value="Trans_IPPS_HT"/>
    <property type="match status" value="1"/>
</dbReference>
<protein>
    <submittedName>
        <fullName evidence="7">Octaprenyl-diphosphate synthase</fullName>
    </submittedName>
</protein>
<dbReference type="PANTHER" id="PTHR12001">
    <property type="entry name" value="GERANYLGERANYL PYROPHOSPHATE SYNTHASE"/>
    <property type="match status" value="1"/>
</dbReference>
<comment type="cofactor">
    <cofactor evidence="1">
        <name>Mg(2+)</name>
        <dbReference type="ChEBI" id="CHEBI:18420"/>
    </cofactor>
</comment>
<dbReference type="SUPFAM" id="SSF48576">
    <property type="entry name" value="Terpenoid synthases"/>
    <property type="match status" value="1"/>
</dbReference>
<name>A0A285NKL8_9AQUI</name>
<dbReference type="Gene3D" id="1.10.600.10">
    <property type="entry name" value="Farnesyl Diphosphate Synthase"/>
    <property type="match status" value="1"/>
</dbReference>
<evidence type="ECO:0000256" key="1">
    <source>
        <dbReference type="ARBA" id="ARBA00001946"/>
    </source>
</evidence>
<evidence type="ECO:0000256" key="6">
    <source>
        <dbReference type="RuleBase" id="RU004466"/>
    </source>
</evidence>
<evidence type="ECO:0000256" key="3">
    <source>
        <dbReference type="ARBA" id="ARBA00022679"/>
    </source>
</evidence>